<name>A0A0X7K0F8_9PSED</name>
<dbReference type="EMBL" id="LRMR01000030">
    <property type="protein sequence ID" value="KWU49153.1"/>
    <property type="molecule type" value="Genomic_DNA"/>
</dbReference>
<sequence>MTFILRQLDAADRLSIAHNDAVIDPNARYTFDYARLSADIDVIRQGINVYLTPSRAQPRNPAELTGHYVRSEQIQP</sequence>
<reference evidence="3" key="1">
    <citation type="submission" date="2016-01" db="EMBL/GenBank/DDBJ databases">
        <authorList>
            <person name="Gamez R.M."/>
            <person name="Rodriguez F."/>
            <person name="Bernal J.F."/>
            <person name="Agarwala R."/>
            <person name="Landsman D."/>
            <person name="Marino-Ramirez L."/>
        </authorList>
    </citation>
    <scope>NUCLEOTIDE SEQUENCE [LARGE SCALE GENOMIC DNA]</scope>
    <source>
        <strain evidence="3">Ps006</strain>
    </source>
</reference>
<dbReference type="Pfam" id="PF09686">
    <property type="entry name" value="Plasmid_RAQPRD"/>
    <property type="match status" value="1"/>
</dbReference>
<gene>
    <name evidence="2" type="ORF">AWV77_19885</name>
</gene>
<dbReference type="InterPro" id="IPR019110">
    <property type="entry name" value="Uncharacterised_RAQPRD"/>
</dbReference>
<accession>A0A0X7K0F8</accession>
<organism evidence="2 3">
    <name type="scientific">Pseudomonas palleroniana</name>
    <dbReference type="NCBI Taxonomy" id="191390"/>
    <lineage>
        <taxon>Bacteria</taxon>
        <taxon>Pseudomonadati</taxon>
        <taxon>Pseudomonadota</taxon>
        <taxon>Gammaproteobacteria</taxon>
        <taxon>Pseudomonadales</taxon>
        <taxon>Pseudomonadaceae</taxon>
        <taxon>Pseudomonas</taxon>
    </lineage>
</organism>
<protein>
    <submittedName>
        <fullName evidence="2">Uncharacterized protein</fullName>
    </submittedName>
</protein>
<comment type="caution">
    <text evidence="2">The sequence shown here is derived from an EMBL/GenBank/DDBJ whole genome shotgun (WGS) entry which is preliminary data.</text>
</comment>
<evidence type="ECO:0000256" key="1">
    <source>
        <dbReference type="SAM" id="MobiDB-lite"/>
    </source>
</evidence>
<evidence type="ECO:0000313" key="2">
    <source>
        <dbReference type="EMBL" id="KWU49153.1"/>
    </source>
</evidence>
<evidence type="ECO:0000313" key="3">
    <source>
        <dbReference type="Proteomes" id="UP000067111"/>
    </source>
</evidence>
<dbReference type="NCBIfam" id="TIGR01690">
    <property type="entry name" value="ICE_RAQPRD"/>
    <property type="match status" value="1"/>
</dbReference>
<dbReference type="AlphaFoldDB" id="A0A0X7K0F8"/>
<proteinExistence type="predicted"/>
<dbReference type="Proteomes" id="UP000067111">
    <property type="component" value="Unassembled WGS sequence"/>
</dbReference>
<feature type="region of interest" description="Disordered" evidence="1">
    <location>
        <begin position="56"/>
        <end position="76"/>
    </location>
</feature>